<feature type="compositionally biased region" description="Gly residues" evidence="3">
    <location>
        <begin position="167"/>
        <end position="180"/>
    </location>
</feature>
<feature type="compositionally biased region" description="Basic residues" evidence="3">
    <location>
        <begin position="150"/>
        <end position="165"/>
    </location>
</feature>
<name>A0AAD8H9S1_9APIA</name>
<dbReference type="GO" id="GO:0003723">
    <property type="term" value="F:RNA binding"/>
    <property type="evidence" value="ECO:0007669"/>
    <property type="project" value="UniProtKB-UniRule"/>
</dbReference>
<evidence type="ECO:0000256" key="1">
    <source>
        <dbReference type="ARBA" id="ARBA00022884"/>
    </source>
</evidence>
<dbReference type="PANTHER" id="PTHR36781:SF1">
    <property type="entry name" value="OS05G0114600 PROTEIN"/>
    <property type="match status" value="1"/>
</dbReference>
<keyword evidence="1 2" id="KW-0694">RNA-binding</keyword>
<evidence type="ECO:0000313" key="5">
    <source>
        <dbReference type="EMBL" id="KAK1362278.1"/>
    </source>
</evidence>
<evidence type="ECO:0000313" key="6">
    <source>
        <dbReference type="Proteomes" id="UP001237642"/>
    </source>
</evidence>
<dbReference type="InterPro" id="IPR036388">
    <property type="entry name" value="WH-like_DNA-bd_sf"/>
</dbReference>
<dbReference type="SMART" id="SM00715">
    <property type="entry name" value="LA"/>
    <property type="match status" value="1"/>
</dbReference>
<feature type="domain" description="HTH La-type RNA-binding" evidence="4">
    <location>
        <begin position="365"/>
        <end position="454"/>
    </location>
</feature>
<evidence type="ECO:0000259" key="4">
    <source>
        <dbReference type="PROSITE" id="PS50961"/>
    </source>
</evidence>
<feature type="compositionally biased region" description="Polar residues" evidence="3">
    <location>
        <begin position="116"/>
        <end position="134"/>
    </location>
</feature>
<keyword evidence="6" id="KW-1185">Reference proteome</keyword>
<reference evidence="5" key="1">
    <citation type="submission" date="2023-02" db="EMBL/GenBank/DDBJ databases">
        <title>Genome of toxic invasive species Heracleum sosnowskyi carries increased number of genes despite the absence of recent whole-genome duplications.</title>
        <authorList>
            <person name="Schelkunov M."/>
            <person name="Shtratnikova V."/>
            <person name="Makarenko M."/>
            <person name="Klepikova A."/>
            <person name="Omelchenko D."/>
            <person name="Novikova G."/>
            <person name="Obukhova E."/>
            <person name="Bogdanov V."/>
            <person name="Penin A."/>
            <person name="Logacheva M."/>
        </authorList>
    </citation>
    <scope>NUCLEOTIDE SEQUENCE</scope>
    <source>
        <strain evidence="5">Hsosn_3</strain>
        <tissue evidence="5">Leaf</tissue>
    </source>
</reference>
<feature type="region of interest" description="Disordered" evidence="3">
    <location>
        <begin position="110"/>
        <end position="310"/>
    </location>
</feature>
<sequence length="672" mass="73785">MAADLTTTTPSSPKSPNFHRKILPSPWTQVVRGEPDPATSLSPDLITASMNQPAVTEVVAAAAVVSEDTSDFSKDNVAKKSVWKSVNGVVETGTVMGGAAWPTITESTRACPKVSPNFSKPSSDGSISVSQEQVISHAPQKEATANGHHSSNHSHKQHHRRKNNKKGGNGNAGAGSGHGSGQSSFSRPPGPPPPPPPPPFPIPFGNLLPPPGMELPIREPAPFPGSNLDTRPIGGGGGVGYHPNDHSSQRHPSRRGNFGPRPRGDGGFNNGYGIRRDQEREWNASGRDIHRNPMVPPPPPPPPRGLTRPPLPGPMPYIPSRHVRPFGNPMPFDMVPPFLYVPPMPPDSYRGVPLVLPPPPHLYFPVIDPNLRILLLNQIDYYFSDANLVKDDFLRSNMDDQGWVSINLIANFRRVSKLTTDVQLILDTLGASTVVEVQGDKIRRRENWSKWIPSVGQTSPDIGLQSQSQSSDVMLATSIQEVQLDEVTSNKVASTDKTVEHSDAKPRGGTSSDEPITQAELAQGALRVAETSSEGLNKGIVKMAGKAMKFVAKSVGDFQYPWREKLLKHQEDLSKGVWGYWHLGAWKHSSISARHRARVRKEALLAGEDWPYDPKRKEMRTKRKGHKCDRISAEKRANTAELMQKMPQMLADFKKRKWERKMNEEDAEAKKT</sequence>
<feature type="compositionally biased region" description="Pro residues" evidence="3">
    <location>
        <begin position="294"/>
        <end position="310"/>
    </location>
</feature>
<feature type="compositionally biased region" description="Basic and acidic residues" evidence="3">
    <location>
        <begin position="274"/>
        <end position="291"/>
    </location>
</feature>
<dbReference type="Gene3D" id="1.10.10.10">
    <property type="entry name" value="Winged helix-like DNA-binding domain superfamily/Winged helix DNA-binding domain"/>
    <property type="match status" value="1"/>
</dbReference>
<evidence type="ECO:0000256" key="3">
    <source>
        <dbReference type="SAM" id="MobiDB-lite"/>
    </source>
</evidence>
<dbReference type="AlphaFoldDB" id="A0AAD8H9S1"/>
<feature type="compositionally biased region" description="Polar residues" evidence="3">
    <location>
        <begin position="487"/>
        <end position="496"/>
    </location>
</feature>
<dbReference type="InterPro" id="IPR006630">
    <property type="entry name" value="La_HTH"/>
</dbReference>
<reference evidence="5" key="2">
    <citation type="submission" date="2023-05" db="EMBL/GenBank/DDBJ databases">
        <authorList>
            <person name="Schelkunov M.I."/>
        </authorList>
    </citation>
    <scope>NUCLEOTIDE SEQUENCE</scope>
    <source>
        <strain evidence="5">Hsosn_3</strain>
        <tissue evidence="5">Leaf</tissue>
    </source>
</reference>
<proteinExistence type="predicted"/>
<feature type="compositionally biased region" description="Pro residues" evidence="3">
    <location>
        <begin position="188"/>
        <end position="223"/>
    </location>
</feature>
<dbReference type="Pfam" id="PF05383">
    <property type="entry name" value="La"/>
    <property type="match status" value="1"/>
</dbReference>
<dbReference type="CDD" id="cd07323">
    <property type="entry name" value="LAM"/>
    <property type="match status" value="1"/>
</dbReference>
<dbReference type="SUPFAM" id="SSF46785">
    <property type="entry name" value="Winged helix' DNA-binding domain"/>
    <property type="match status" value="1"/>
</dbReference>
<feature type="region of interest" description="Disordered" evidence="3">
    <location>
        <begin position="1"/>
        <end position="44"/>
    </location>
</feature>
<dbReference type="InterPro" id="IPR036390">
    <property type="entry name" value="WH_DNA-bd_sf"/>
</dbReference>
<organism evidence="5 6">
    <name type="scientific">Heracleum sosnowskyi</name>
    <dbReference type="NCBI Taxonomy" id="360622"/>
    <lineage>
        <taxon>Eukaryota</taxon>
        <taxon>Viridiplantae</taxon>
        <taxon>Streptophyta</taxon>
        <taxon>Embryophyta</taxon>
        <taxon>Tracheophyta</taxon>
        <taxon>Spermatophyta</taxon>
        <taxon>Magnoliopsida</taxon>
        <taxon>eudicotyledons</taxon>
        <taxon>Gunneridae</taxon>
        <taxon>Pentapetalae</taxon>
        <taxon>asterids</taxon>
        <taxon>campanulids</taxon>
        <taxon>Apiales</taxon>
        <taxon>Apiaceae</taxon>
        <taxon>Apioideae</taxon>
        <taxon>apioid superclade</taxon>
        <taxon>Tordylieae</taxon>
        <taxon>Tordyliinae</taxon>
        <taxon>Heracleum</taxon>
    </lineage>
</organism>
<accession>A0AAD8H9S1</accession>
<dbReference type="EMBL" id="JAUIZM010000010">
    <property type="protein sequence ID" value="KAK1362278.1"/>
    <property type="molecule type" value="Genomic_DNA"/>
</dbReference>
<feature type="compositionally biased region" description="Basic and acidic residues" evidence="3">
    <location>
        <begin position="497"/>
        <end position="506"/>
    </location>
</feature>
<comment type="caution">
    <text evidence="5">The sequence shown here is derived from an EMBL/GenBank/DDBJ whole genome shotgun (WGS) entry which is preliminary data.</text>
</comment>
<feature type="region of interest" description="Disordered" evidence="3">
    <location>
        <begin position="487"/>
        <end position="516"/>
    </location>
</feature>
<dbReference type="Proteomes" id="UP001237642">
    <property type="component" value="Unassembled WGS sequence"/>
</dbReference>
<dbReference type="PROSITE" id="PS50961">
    <property type="entry name" value="HTH_LA"/>
    <property type="match status" value="1"/>
</dbReference>
<dbReference type="PANTHER" id="PTHR36781">
    <property type="entry name" value="OS05G0114600 PROTEIN"/>
    <property type="match status" value="1"/>
</dbReference>
<gene>
    <name evidence="5" type="ORF">POM88_046752</name>
</gene>
<protein>
    <submittedName>
        <fullName evidence="5">HTH La-type RNA-binding domain-containing protein</fullName>
    </submittedName>
</protein>
<evidence type="ECO:0000256" key="2">
    <source>
        <dbReference type="PROSITE-ProRule" id="PRU00332"/>
    </source>
</evidence>
<feature type="compositionally biased region" description="Low complexity" evidence="3">
    <location>
        <begin position="1"/>
        <end position="16"/>
    </location>
</feature>